<sequence length="116" mass="13666">MNNLRYCLTLELQDDEELIRQYEQYHQPGNVWPEILESIRGAGIENMQIFRLGTQLVMVLDVAPDFSFEAKGKLDSVNPKVQEWERLMERFQRVDSTHANAGKWQVMEQIFQLDAH</sequence>
<dbReference type="Gene3D" id="3.30.70.100">
    <property type="match status" value="1"/>
</dbReference>
<dbReference type="RefSeq" id="WP_007620607.1">
    <property type="nucleotide sequence ID" value="NZ_BAEO01000034.1"/>
</dbReference>
<dbReference type="GO" id="GO:0016857">
    <property type="term" value="F:racemase and epimerase activity, acting on carbohydrates and derivatives"/>
    <property type="evidence" value="ECO:0007669"/>
    <property type="project" value="InterPro"/>
</dbReference>
<protein>
    <submittedName>
        <fullName evidence="1">L-rhamnose mutarotase</fullName>
        <ecNumber evidence="1">5.1.3.-</ecNumber>
    </submittedName>
</protein>
<dbReference type="InterPro" id="IPR011008">
    <property type="entry name" value="Dimeric_a/b-barrel"/>
</dbReference>
<dbReference type="EC" id="5.1.3.-" evidence="1"/>
<dbReference type="OrthoDB" id="7272712at2"/>
<dbReference type="InterPro" id="IPR008000">
    <property type="entry name" value="Rham/fucose_mutarotase"/>
</dbReference>
<reference evidence="1 2" key="1">
    <citation type="journal article" date="2017" name="Antonie Van Leeuwenhoek">
        <title>Rhizobium rhizosphaerae sp. nov., a novel species isolated from rice rhizosphere.</title>
        <authorList>
            <person name="Zhao J.J."/>
            <person name="Zhang J."/>
            <person name="Zhang R.J."/>
            <person name="Zhang C.W."/>
            <person name="Yin H.Q."/>
            <person name="Zhang X.X."/>
        </authorList>
    </citation>
    <scope>NUCLEOTIDE SEQUENCE [LARGE SCALE GENOMIC DNA]</scope>
    <source>
        <strain evidence="1 2">BSs20135</strain>
    </source>
</reference>
<keyword evidence="1" id="KW-0413">Isomerase</keyword>
<dbReference type="STRING" id="493475.GARC_2624"/>
<name>K6Z810_9ALTE</name>
<dbReference type="EMBL" id="BAEO01000034">
    <property type="protein sequence ID" value="GAC19590.1"/>
    <property type="molecule type" value="Genomic_DNA"/>
</dbReference>
<keyword evidence="2" id="KW-1185">Reference proteome</keyword>
<dbReference type="Pfam" id="PF05336">
    <property type="entry name" value="rhaM"/>
    <property type="match status" value="1"/>
</dbReference>
<proteinExistence type="predicted"/>
<dbReference type="Proteomes" id="UP000006327">
    <property type="component" value="Unassembled WGS sequence"/>
</dbReference>
<evidence type="ECO:0000313" key="2">
    <source>
        <dbReference type="Proteomes" id="UP000006327"/>
    </source>
</evidence>
<comment type="caution">
    <text evidence="1">The sequence shown here is derived from an EMBL/GenBank/DDBJ whole genome shotgun (WGS) entry which is preliminary data.</text>
</comment>
<accession>K6Z810</accession>
<evidence type="ECO:0000313" key="1">
    <source>
        <dbReference type="EMBL" id="GAC19590.1"/>
    </source>
</evidence>
<dbReference type="AlphaFoldDB" id="K6Z810"/>
<dbReference type="InterPro" id="IPR052996">
    <property type="entry name" value="Carb_Metab_Mutarotase"/>
</dbReference>
<dbReference type="eggNOG" id="COG3254">
    <property type="taxonomic scope" value="Bacteria"/>
</dbReference>
<dbReference type="PANTHER" id="PTHR43239:SF1">
    <property type="entry name" value="UPF0734 PROTEIN DDB_G0273871_DDB_G0273177"/>
    <property type="match status" value="1"/>
</dbReference>
<gene>
    <name evidence="1" type="primary">rhaM</name>
    <name evidence="1" type="ORF">GARC_2624</name>
</gene>
<organism evidence="1 2">
    <name type="scientific">Paraglaciecola arctica BSs20135</name>
    <dbReference type="NCBI Taxonomy" id="493475"/>
    <lineage>
        <taxon>Bacteria</taxon>
        <taxon>Pseudomonadati</taxon>
        <taxon>Pseudomonadota</taxon>
        <taxon>Gammaproteobacteria</taxon>
        <taxon>Alteromonadales</taxon>
        <taxon>Alteromonadaceae</taxon>
        <taxon>Paraglaciecola</taxon>
    </lineage>
</organism>
<dbReference type="PANTHER" id="PTHR43239">
    <property type="entry name" value="UPF0734 PROTEIN DDB_G0273871/DDB_G0273177"/>
    <property type="match status" value="1"/>
</dbReference>
<dbReference type="SUPFAM" id="SSF54909">
    <property type="entry name" value="Dimeric alpha+beta barrel"/>
    <property type="match status" value="1"/>
</dbReference>